<dbReference type="HOGENOM" id="CLU_1992433_0_0_1"/>
<keyword evidence="3" id="KW-1185">Reference proteome</keyword>
<feature type="region of interest" description="Disordered" evidence="1">
    <location>
        <begin position="52"/>
        <end position="79"/>
    </location>
</feature>
<feature type="compositionally biased region" description="Basic and acidic residues" evidence="1">
    <location>
        <begin position="1"/>
        <end position="13"/>
    </location>
</feature>
<dbReference type="AlphaFoldDB" id="E9D6Q9"/>
<accession>E9D6Q9</accession>
<dbReference type="VEuPathDB" id="FungiDB:CPSG_05568"/>
<evidence type="ECO:0000313" key="3">
    <source>
        <dbReference type="Proteomes" id="UP000002497"/>
    </source>
</evidence>
<proteinExistence type="predicted"/>
<evidence type="ECO:0000256" key="1">
    <source>
        <dbReference type="SAM" id="MobiDB-lite"/>
    </source>
</evidence>
<name>E9D6Q9_COCPS</name>
<reference evidence="3" key="2">
    <citation type="submission" date="2010-03" db="EMBL/GenBank/DDBJ databases">
        <title>The genome sequence of Coccidioides posadasii strain Silveira.</title>
        <authorList>
            <consortium name="The Broad Institute Genome Sequencing Center for Infectious Disease"/>
            <person name="Neafsey D."/>
            <person name="Orbach M."/>
            <person name="Henn M.R."/>
            <person name="Cole G.T."/>
            <person name="Galgiani J."/>
            <person name="Gardner M.J."/>
            <person name="Kirkland T.N."/>
            <person name="Taylor J.W."/>
            <person name="Young S.K."/>
            <person name="Zeng Q."/>
            <person name="Koehrsen M."/>
            <person name="Alvarado L."/>
            <person name="Berlin A."/>
            <person name="Borenstein D."/>
            <person name="Chapman S.B."/>
            <person name="Chen Z."/>
            <person name="Engels R."/>
            <person name="Freedman E."/>
            <person name="Gellesch M."/>
            <person name="Goldberg J."/>
            <person name="Griggs A."/>
            <person name="Gujja S."/>
            <person name="Heilman E."/>
            <person name="Heiman D."/>
            <person name="Howarth C."/>
            <person name="Jen D."/>
            <person name="Larson L."/>
            <person name="Mehta T."/>
            <person name="Neiman D."/>
            <person name="Park D."/>
            <person name="Pearson M."/>
            <person name="Richards J."/>
            <person name="Roberts A."/>
            <person name="Saif S."/>
            <person name="Shea T."/>
            <person name="Shenoy N."/>
            <person name="Sisk P."/>
            <person name="Stolte C."/>
            <person name="Sykes S."/>
            <person name="Walk T."/>
            <person name="White J."/>
            <person name="Yandava C."/>
            <person name="Haas B."/>
            <person name="Nusbaum C."/>
            <person name="Birren B."/>
        </authorList>
    </citation>
    <scope>NUCLEOTIDE SEQUENCE [LARGE SCALE GENOMIC DNA]</scope>
    <source>
        <strain evidence="3">RMSCC 757 / Silveira</strain>
    </source>
</reference>
<dbReference type="Proteomes" id="UP000002497">
    <property type="component" value="Unassembled WGS sequence"/>
</dbReference>
<evidence type="ECO:0000313" key="2">
    <source>
        <dbReference type="EMBL" id="EFW17931.1"/>
    </source>
</evidence>
<feature type="region of interest" description="Disordered" evidence="1">
    <location>
        <begin position="1"/>
        <end position="37"/>
    </location>
</feature>
<reference evidence="3" key="1">
    <citation type="journal article" date="2010" name="Genome Res.">
        <title>Population genomic sequencing of Coccidioides fungi reveals recent hybridization and transposon control.</title>
        <authorList>
            <person name="Neafsey D.E."/>
            <person name="Barker B.M."/>
            <person name="Sharpton T.J."/>
            <person name="Stajich J.E."/>
            <person name="Park D.J."/>
            <person name="Whiston E."/>
            <person name="Hung C.-Y."/>
            <person name="McMahan C."/>
            <person name="White J."/>
            <person name="Sykes S."/>
            <person name="Heiman D."/>
            <person name="Young S."/>
            <person name="Zeng Q."/>
            <person name="Abouelleil A."/>
            <person name="Aftuck L."/>
            <person name="Bessette D."/>
            <person name="Brown A."/>
            <person name="FitzGerald M."/>
            <person name="Lui A."/>
            <person name="Macdonald J.P."/>
            <person name="Priest M."/>
            <person name="Orbach M.J."/>
            <person name="Galgiani J.N."/>
            <person name="Kirkland T.N."/>
            <person name="Cole G.T."/>
            <person name="Birren B.W."/>
            <person name="Henn M.R."/>
            <person name="Taylor J.W."/>
            <person name="Rounsley S.D."/>
        </authorList>
    </citation>
    <scope>NUCLEOTIDE SEQUENCE [LARGE SCALE GENOMIC DNA]</scope>
    <source>
        <strain evidence="3">RMSCC 757 / Silveira</strain>
    </source>
</reference>
<feature type="compositionally biased region" description="Basic and acidic residues" evidence="1">
    <location>
        <begin position="59"/>
        <end position="73"/>
    </location>
</feature>
<gene>
    <name evidence="2" type="ORF">CPSG_05568</name>
</gene>
<organism evidence="3">
    <name type="scientific">Coccidioides posadasii (strain RMSCC 757 / Silveira)</name>
    <name type="common">Valley fever fungus</name>
    <dbReference type="NCBI Taxonomy" id="443226"/>
    <lineage>
        <taxon>Eukaryota</taxon>
        <taxon>Fungi</taxon>
        <taxon>Dikarya</taxon>
        <taxon>Ascomycota</taxon>
        <taxon>Pezizomycotina</taxon>
        <taxon>Eurotiomycetes</taxon>
        <taxon>Eurotiomycetidae</taxon>
        <taxon>Onygenales</taxon>
        <taxon>Onygenaceae</taxon>
        <taxon>Coccidioides</taxon>
    </lineage>
</organism>
<sequence length="125" mass="13911">MHLEKRKVGDRRVTGQVSWRGWAKQKGRGPGGSQPERWGEMCWSIWPSTHSTTKTGLFEGRDARPETGSDEAFRAGSGSRTHPAIMWGIPVLSYGGPCWSCAESMQALTGASKMYRGLKKLWDQI</sequence>
<dbReference type="EMBL" id="GL636493">
    <property type="protein sequence ID" value="EFW17931.1"/>
    <property type="molecule type" value="Genomic_DNA"/>
</dbReference>
<protein>
    <submittedName>
        <fullName evidence="2">Predicted protein</fullName>
    </submittedName>
</protein>